<sequence>MDAKALDEWLRSVLGPSIPLVEHNWIDNPFDKRDSPADWVTTRPEADVDSFYHVALGVFLDKAHSAILYSSHVIGDVVSRDWLDDWNDVVRRVAKIFDGYPVLEYPLKIRSEKDESGSLVVNWDVPYRWSVQTDFRSNLSNVCSCLDLEGGLVHGFNWSCSNVRLWGLQVDQCLIANSTWKEVVINKATFVRCTFRNTTFENVQFLSCAFTDVDFSDLFISNSLISYTTLLQTKIRETSLESVSWCSNRFTRSLLDGILLHKSIWTYIVYSGMEVKDHHEYENSESYIVSLN</sequence>
<dbReference type="Gene3D" id="2.160.20.80">
    <property type="entry name" value="E3 ubiquitin-protein ligase SopA"/>
    <property type="match status" value="1"/>
</dbReference>
<dbReference type="SUPFAM" id="SSF141571">
    <property type="entry name" value="Pentapeptide repeat-like"/>
    <property type="match status" value="1"/>
</dbReference>
<dbReference type="EMBL" id="ML977345">
    <property type="protein sequence ID" value="KAF2108833.1"/>
    <property type="molecule type" value="Genomic_DNA"/>
</dbReference>
<organism evidence="1 2">
    <name type="scientific">Lophiotrema nucula</name>
    <dbReference type="NCBI Taxonomy" id="690887"/>
    <lineage>
        <taxon>Eukaryota</taxon>
        <taxon>Fungi</taxon>
        <taxon>Dikarya</taxon>
        <taxon>Ascomycota</taxon>
        <taxon>Pezizomycotina</taxon>
        <taxon>Dothideomycetes</taxon>
        <taxon>Pleosporomycetidae</taxon>
        <taxon>Pleosporales</taxon>
        <taxon>Lophiotremataceae</taxon>
        <taxon>Lophiotrema</taxon>
    </lineage>
</organism>
<name>A0A6A5YPF9_9PLEO</name>
<gene>
    <name evidence="1" type="ORF">BDV96DRAFT_605270</name>
</gene>
<protein>
    <submittedName>
        <fullName evidence="1">Uncharacterized protein</fullName>
    </submittedName>
</protein>
<proteinExistence type="predicted"/>
<dbReference type="AlphaFoldDB" id="A0A6A5YPF9"/>
<keyword evidence="2" id="KW-1185">Reference proteome</keyword>
<accession>A0A6A5YPF9</accession>
<evidence type="ECO:0000313" key="2">
    <source>
        <dbReference type="Proteomes" id="UP000799770"/>
    </source>
</evidence>
<dbReference type="OrthoDB" id="3787683at2759"/>
<dbReference type="Proteomes" id="UP000799770">
    <property type="component" value="Unassembled WGS sequence"/>
</dbReference>
<reference evidence="1" key="1">
    <citation type="journal article" date="2020" name="Stud. Mycol.">
        <title>101 Dothideomycetes genomes: a test case for predicting lifestyles and emergence of pathogens.</title>
        <authorList>
            <person name="Haridas S."/>
            <person name="Albert R."/>
            <person name="Binder M."/>
            <person name="Bloem J."/>
            <person name="Labutti K."/>
            <person name="Salamov A."/>
            <person name="Andreopoulos B."/>
            <person name="Baker S."/>
            <person name="Barry K."/>
            <person name="Bills G."/>
            <person name="Bluhm B."/>
            <person name="Cannon C."/>
            <person name="Castanera R."/>
            <person name="Culley D."/>
            <person name="Daum C."/>
            <person name="Ezra D."/>
            <person name="Gonzalez J."/>
            <person name="Henrissat B."/>
            <person name="Kuo A."/>
            <person name="Liang C."/>
            <person name="Lipzen A."/>
            <person name="Lutzoni F."/>
            <person name="Magnuson J."/>
            <person name="Mondo S."/>
            <person name="Nolan M."/>
            <person name="Ohm R."/>
            <person name="Pangilinan J."/>
            <person name="Park H.-J."/>
            <person name="Ramirez L."/>
            <person name="Alfaro M."/>
            <person name="Sun H."/>
            <person name="Tritt A."/>
            <person name="Yoshinaga Y."/>
            <person name="Zwiers L.-H."/>
            <person name="Turgeon B."/>
            <person name="Goodwin S."/>
            <person name="Spatafora J."/>
            <person name="Crous P."/>
            <person name="Grigoriev I."/>
        </authorList>
    </citation>
    <scope>NUCLEOTIDE SEQUENCE</scope>
    <source>
        <strain evidence="1">CBS 627.86</strain>
    </source>
</reference>
<evidence type="ECO:0000313" key="1">
    <source>
        <dbReference type="EMBL" id="KAF2108833.1"/>
    </source>
</evidence>